<dbReference type="EMBL" id="FOXO01000006">
    <property type="protein sequence ID" value="SFP70095.1"/>
    <property type="molecule type" value="Genomic_DNA"/>
</dbReference>
<name>A0A1I5SH89_9FIRM</name>
<dbReference type="InterPro" id="IPR050490">
    <property type="entry name" value="Bact_solute-bd_prot1"/>
</dbReference>
<accession>A0A1I5SH89</accession>
<keyword evidence="2" id="KW-0732">Signal</keyword>
<evidence type="ECO:0000256" key="2">
    <source>
        <dbReference type="SAM" id="SignalP"/>
    </source>
</evidence>
<evidence type="ECO:0000313" key="4">
    <source>
        <dbReference type="Proteomes" id="UP000182624"/>
    </source>
</evidence>
<dbReference type="Proteomes" id="UP000182624">
    <property type="component" value="Unassembled WGS sequence"/>
</dbReference>
<feature type="signal peptide" evidence="2">
    <location>
        <begin position="1"/>
        <end position="19"/>
    </location>
</feature>
<dbReference type="PROSITE" id="PS51257">
    <property type="entry name" value="PROKAR_LIPOPROTEIN"/>
    <property type="match status" value="1"/>
</dbReference>
<organism evidence="3 4">
    <name type="scientific">Butyrivibrio proteoclasticus</name>
    <dbReference type="NCBI Taxonomy" id="43305"/>
    <lineage>
        <taxon>Bacteria</taxon>
        <taxon>Bacillati</taxon>
        <taxon>Bacillota</taxon>
        <taxon>Clostridia</taxon>
        <taxon>Lachnospirales</taxon>
        <taxon>Lachnospiraceae</taxon>
        <taxon>Butyrivibrio</taxon>
    </lineage>
</organism>
<evidence type="ECO:0000256" key="1">
    <source>
        <dbReference type="SAM" id="MobiDB-lite"/>
    </source>
</evidence>
<evidence type="ECO:0000313" key="3">
    <source>
        <dbReference type="EMBL" id="SFP70095.1"/>
    </source>
</evidence>
<feature type="compositionally biased region" description="Low complexity" evidence="1">
    <location>
        <begin position="29"/>
        <end position="42"/>
    </location>
</feature>
<dbReference type="RefSeq" id="WP_074885472.1">
    <property type="nucleotide sequence ID" value="NZ_FOXO01000006.1"/>
</dbReference>
<dbReference type="OrthoDB" id="2492023at2"/>
<dbReference type="Gene3D" id="3.40.190.10">
    <property type="entry name" value="Periplasmic binding protein-like II"/>
    <property type="match status" value="2"/>
</dbReference>
<keyword evidence="4" id="KW-1185">Reference proteome</keyword>
<dbReference type="PANTHER" id="PTHR43649:SF12">
    <property type="entry name" value="DIACETYLCHITOBIOSE BINDING PROTEIN DASA"/>
    <property type="match status" value="1"/>
</dbReference>
<protein>
    <submittedName>
        <fullName evidence="3">Putative aldouronate transport system substrate-binding protein</fullName>
    </submittedName>
</protein>
<dbReference type="AlphaFoldDB" id="A0A1I5SH89"/>
<dbReference type="Pfam" id="PF13416">
    <property type="entry name" value="SBP_bac_8"/>
    <property type="match status" value="1"/>
</dbReference>
<sequence>MRKKVLSMLLASAMTLSLAACGSQGGEQAAESAPANADASAAQTETAQADTSTEAVASELTDGKFADTRHITVEVYDRGNDGGSDPTNNVYTDYIKKGMLEKHNVEVEFVAVPRWTEVDEINNLLAGGTAPDVCVTYSYPTIKTYADMGGVLDLRPYIDDYKDELPNLWTWLGESNLYWDADPENGQTWAVEAKLANMNRILTFVRKDWLDKLGLAEPTTKQEFHDMLVAFKDNASELLGADADKMVPYSVSYDVGWRAGTLIESFIDPDISDKEFYVNGFDDRKLTQNGTKEAVKLLNQWYNEGLMWNDFAIYGSGDTTEDDMMKAGYVGAFTHNWDYPFRNGEDSIQANLKRLVGDDAKYVAIDPFEDKNGTHNKFLAGPIDRKIFFPATNDEPLASMLYLDFISEPETIQFLQLGEEGVTCNKLDDGGYEIVAATGDAIQNSGMNIDYTITCNGLHLTSDDLTEKTLAHSYAGIDVEDVIKANELAKTDTRIGINVKTGDIEAEGGVGDTLSAKRDQIYDQAMSASVDTFDSVWDEGIADYLGSGGQAIIDERTQKWEATYGDAENIR</sequence>
<dbReference type="PANTHER" id="PTHR43649">
    <property type="entry name" value="ARABINOSE-BINDING PROTEIN-RELATED"/>
    <property type="match status" value="1"/>
</dbReference>
<gene>
    <name evidence="3" type="ORF">SAMN04487928_10674</name>
</gene>
<reference evidence="4" key="1">
    <citation type="submission" date="2016-10" db="EMBL/GenBank/DDBJ databases">
        <authorList>
            <person name="Varghese N."/>
            <person name="Submissions S."/>
        </authorList>
    </citation>
    <scope>NUCLEOTIDE SEQUENCE [LARGE SCALE GENOMIC DNA]</scope>
    <source>
        <strain evidence="4">P18</strain>
    </source>
</reference>
<feature type="chain" id="PRO_5038621169" evidence="2">
    <location>
        <begin position="20"/>
        <end position="571"/>
    </location>
</feature>
<proteinExistence type="predicted"/>
<feature type="region of interest" description="Disordered" evidence="1">
    <location>
        <begin position="29"/>
        <end position="50"/>
    </location>
</feature>
<dbReference type="InterPro" id="IPR006059">
    <property type="entry name" value="SBP"/>
</dbReference>
<dbReference type="SUPFAM" id="SSF53850">
    <property type="entry name" value="Periplasmic binding protein-like II"/>
    <property type="match status" value="1"/>
</dbReference>